<dbReference type="AlphaFoldDB" id="I1CJA5"/>
<evidence type="ECO:0000313" key="2">
    <source>
        <dbReference type="Proteomes" id="UP000009138"/>
    </source>
</evidence>
<dbReference type="VEuPathDB" id="FungiDB:RO3G_13246"/>
<protein>
    <submittedName>
        <fullName evidence="1">Uncharacterized protein</fullName>
    </submittedName>
</protein>
<dbReference type="Proteomes" id="UP000009138">
    <property type="component" value="Unassembled WGS sequence"/>
</dbReference>
<dbReference type="RefSeq" id="XP_067523931.1">
    <property type="nucleotide sequence ID" value="XM_067667830.1"/>
</dbReference>
<proteinExistence type="predicted"/>
<reference evidence="1 2" key="1">
    <citation type="journal article" date="2009" name="PLoS Genet.">
        <title>Genomic analysis of the basal lineage fungus Rhizopus oryzae reveals a whole-genome duplication.</title>
        <authorList>
            <person name="Ma L.-J."/>
            <person name="Ibrahim A.S."/>
            <person name="Skory C."/>
            <person name="Grabherr M.G."/>
            <person name="Burger G."/>
            <person name="Butler M."/>
            <person name="Elias M."/>
            <person name="Idnurm A."/>
            <person name="Lang B.F."/>
            <person name="Sone T."/>
            <person name="Abe A."/>
            <person name="Calvo S.E."/>
            <person name="Corrochano L.M."/>
            <person name="Engels R."/>
            <person name="Fu J."/>
            <person name="Hansberg W."/>
            <person name="Kim J.-M."/>
            <person name="Kodira C.D."/>
            <person name="Koehrsen M.J."/>
            <person name="Liu B."/>
            <person name="Miranda-Saavedra D."/>
            <person name="O'Leary S."/>
            <person name="Ortiz-Castellanos L."/>
            <person name="Poulter R."/>
            <person name="Rodriguez-Romero J."/>
            <person name="Ruiz-Herrera J."/>
            <person name="Shen Y.-Q."/>
            <person name="Zeng Q."/>
            <person name="Galagan J."/>
            <person name="Birren B.W."/>
            <person name="Cuomo C.A."/>
            <person name="Wickes B.L."/>
        </authorList>
    </citation>
    <scope>NUCLEOTIDE SEQUENCE [LARGE SCALE GENOMIC DNA]</scope>
    <source>
        <strain evidence="2">RA 99-880 / ATCC MYA-4621 / FGSC 9543 / NRRL 43880</strain>
    </source>
</reference>
<dbReference type="GeneID" id="93620211"/>
<name>I1CJA5_RHIO9</name>
<accession>I1CJA5</accession>
<dbReference type="EMBL" id="CH476742">
    <property type="protein sequence ID" value="EIE88535.1"/>
    <property type="molecule type" value="Genomic_DNA"/>
</dbReference>
<gene>
    <name evidence="1" type="ORF">RO3G_13246</name>
</gene>
<evidence type="ECO:0000313" key="1">
    <source>
        <dbReference type="EMBL" id="EIE88535.1"/>
    </source>
</evidence>
<sequence length="97" mass="11207">MSTGLSSTLDLIDLTDKGQASIFEQQEWQEIKSTLMAKYICNKKCYVPEPVATTWKIVTSYLHVLRVCLDIMENNPKILQKKYTSQFTEHDYLVETA</sequence>
<organism evidence="1 2">
    <name type="scientific">Rhizopus delemar (strain RA 99-880 / ATCC MYA-4621 / FGSC 9543 / NRRL 43880)</name>
    <name type="common">Mucormycosis agent</name>
    <name type="synonym">Rhizopus arrhizus var. delemar</name>
    <dbReference type="NCBI Taxonomy" id="246409"/>
    <lineage>
        <taxon>Eukaryota</taxon>
        <taxon>Fungi</taxon>
        <taxon>Fungi incertae sedis</taxon>
        <taxon>Mucoromycota</taxon>
        <taxon>Mucoromycotina</taxon>
        <taxon>Mucoromycetes</taxon>
        <taxon>Mucorales</taxon>
        <taxon>Mucorineae</taxon>
        <taxon>Rhizopodaceae</taxon>
        <taxon>Rhizopus</taxon>
    </lineage>
</organism>
<keyword evidence="2" id="KW-1185">Reference proteome</keyword>
<dbReference type="InParanoid" id="I1CJA5"/>